<protein>
    <recommendedName>
        <fullName evidence="5">HTH lysR-type domain-containing protein</fullName>
    </recommendedName>
</protein>
<evidence type="ECO:0000256" key="4">
    <source>
        <dbReference type="ARBA" id="ARBA00023163"/>
    </source>
</evidence>
<dbReference type="PANTHER" id="PTHR30346">
    <property type="entry name" value="TRANSCRIPTIONAL DUAL REGULATOR HCAR-RELATED"/>
    <property type="match status" value="1"/>
</dbReference>
<dbReference type="GO" id="GO:0032993">
    <property type="term" value="C:protein-DNA complex"/>
    <property type="evidence" value="ECO:0007669"/>
    <property type="project" value="TreeGrafter"/>
</dbReference>
<name>A0A2V1JXU0_EUBRA</name>
<organism evidence="6 7">
    <name type="scientific">Eubacterium ramulus</name>
    <dbReference type="NCBI Taxonomy" id="39490"/>
    <lineage>
        <taxon>Bacteria</taxon>
        <taxon>Bacillati</taxon>
        <taxon>Bacillota</taxon>
        <taxon>Clostridia</taxon>
        <taxon>Eubacteriales</taxon>
        <taxon>Eubacteriaceae</taxon>
        <taxon>Eubacterium</taxon>
    </lineage>
</organism>
<dbReference type="Proteomes" id="UP000245288">
    <property type="component" value="Unassembled WGS sequence"/>
</dbReference>
<dbReference type="InterPro" id="IPR000847">
    <property type="entry name" value="LysR_HTH_N"/>
</dbReference>
<dbReference type="GO" id="GO:0003700">
    <property type="term" value="F:DNA-binding transcription factor activity"/>
    <property type="evidence" value="ECO:0007669"/>
    <property type="project" value="InterPro"/>
</dbReference>
<dbReference type="SUPFAM" id="SSF46785">
    <property type="entry name" value="Winged helix' DNA-binding domain"/>
    <property type="match status" value="1"/>
</dbReference>
<dbReference type="InterPro" id="IPR036390">
    <property type="entry name" value="WH_DNA-bd_sf"/>
</dbReference>
<evidence type="ECO:0000259" key="5">
    <source>
        <dbReference type="PROSITE" id="PS50931"/>
    </source>
</evidence>
<feature type="domain" description="HTH lysR-type" evidence="5">
    <location>
        <begin position="1"/>
        <end position="58"/>
    </location>
</feature>
<keyword evidence="7" id="KW-1185">Reference proteome</keyword>
<reference evidence="6 7" key="1">
    <citation type="submission" date="2014-09" db="EMBL/GenBank/DDBJ databases">
        <title>Butyrate-producing bacteria isolated from human gut.</title>
        <authorList>
            <person name="Zhang Q."/>
            <person name="Zhao L."/>
        </authorList>
    </citation>
    <scope>NUCLEOTIDE SEQUENCE [LARGE SCALE GENOMIC DNA]</scope>
    <source>
        <strain evidence="6 7">21</strain>
    </source>
</reference>
<dbReference type="SUPFAM" id="SSF53850">
    <property type="entry name" value="Periplasmic binding protein-like II"/>
    <property type="match status" value="1"/>
</dbReference>
<dbReference type="AlphaFoldDB" id="A0A2V1JXU0"/>
<dbReference type="Gene3D" id="1.10.10.10">
    <property type="entry name" value="Winged helix-like DNA-binding domain superfamily/Winged helix DNA-binding domain"/>
    <property type="match status" value="1"/>
</dbReference>
<dbReference type="EMBL" id="JRFU01000009">
    <property type="protein sequence ID" value="PWE87971.1"/>
    <property type="molecule type" value="Genomic_DNA"/>
</dbReference>
<evidence type="ECO:0000313" key="6">
    <source>
        <dbReference type="EMBL" id="PWE87971.1"/>
    </source>
</evidence>
<dbReference type="OrthoDB" id="108771at2"/>
<dbReference type="Pfam" id="PF00126">
    <property type="entry name" value="HTH_1"/>
    <property type="match status" value="1"/>
</dbReference>
<evidence type="ECO:0000256" key="2">
    <source>
        <dbReference type="ARBA" id="ARBA00023015"/>
    </source>
</evidence>
<gene>
    <name evidence="6" type="ORF">LG34_01195</name>
</gene>
<keyword evidence="2" id="KW-0805">Transcription regulation</keyword>
<dbReference type="InterPro" id="IPR036388">
    <property type="entry name" value="WH-like_DNA-bd_sf"/>
</dbReference>
<dbReference type="CDD" id="cd05466">
    <property type="entry name" value="PBP2_LTTR_substrate"/>
    <property type="match status" value="1"/>
</dbReference>
<dbReference type="GO" id="GO:0003677">
    <property type="term" value="F:DNA binding"/>
    <property type="evidence" value="ECO:0007669"/>
    <property type="project" value="UniProtKB-KW"/>
</dbReference>
<dbReference type="Gene3D" id="3.40.190.10">
    <property type="entry name" value="Periplasmic binding protein-like II"/>
    <property type="match status" value="2"/>
</dbReference>
<evidence type="ECO:0000256" key="3">
    <source>
        <dbReference type="ARBA" id="ARBA00023125"/>
    </source>
</evidence>
<accession>A0A2V1JXU0</accession>
<dbReference type="PRINTS" id="PR00039">
    <property type="entry name" value="HTHLYSR"/>
</dbReference>
<evidence type="ECO:0000256" key="1">
    <source>
        <dbReference type="ARBA" id="ARBA00009437"/>
    </source>
</evidence>
<comment type="similarity">
    <text evidence="1">Belongs to the LysR transcriptional regulatory family.</text>
</comment>
<keyword evidence="3" id="KW-0238">DNA-binding</keyword>
<dbReference type="PANTHER" id="PTHR30346:SF0">
    <property type="entry name" value="HCA OPERON TRANSCRIPTIONAL ACTIVATOR HCAR"/>
    <property type="match status" value="1"/>
</dbReference>
<sequence length="296" mass="34012">MTLQQLEYFVSAAHNLNFSKTAEMFFVSQSAITQQIRSLEKELKLDLFVRKNNRISLTDSGQVFMREAEQILAKVSDSIERVHSVQRGQKGTLRIGYIKCMEMGSFPRNVQNFYFKYPGVGIDLKRDNAVALHDEFLMGEYDIIFNVESSLLSYPDTTEITKIGEYPFFAVIPPEHPLSHREMITQEDLKYERLIIHNFSRSKSEFPHDFPAGYLRNDLMQNISRTNDDAATIQTMVAAGMGIGILTELEVEKASMPLNLSYIPLETDGIQEILYVIYSKENENPLIPLFLEEMKK</sequence>
<evidence type="ECO:0000313" key="7">
    <source>
        <dbReference type="Proteomes" id="UP000245288"/>
    </source>
</evidence>
<dbReference type="Pfam" id="PF03466">
    <property type="entry name" value="LysR_substrate"/>
    <property type="match status" value="1"/>
</dbReference>
<dbReference type="InterPro" id="IPR005119">
    <property type="entry name" value="LysR_subst-bd"/>
</dbReference>
<keyword evidence="4" id="KW-0804">Transcription</keyword>
<comment type="caution">
    <text evidence="6">The sequence shown here is derived from an EMBL/GenBank/DDBJ whole genome shotgun (WGS) entry which is preliminary data.</text>
</comment>
<dbReference type="PROSITE" id="PS50931">
    <property type="entry name" value="HTH_LYSR"/>
    <property type="match status" value="1"/>
</dbReference>
<proteinExistence type="inferred from homology"/>
<dbReference type="FunFam" id="1.10.10.10:FF:000001">
    <property type="entry name" value="LysR family transcriptional regulator"/>
    <property type="match status" value="1"/>
</dbReference>
<dbReference type="RefSeq" id="WP_109214487.1">
    <property type="nucleotide sequence ID" value="NZ_CAJLEE010000049.1"/>
</dbReference>